<dbReference type="EMBL" id="AP017312">
    <property type="protein sequence ID" value="BAU26258.1"/>
    <property type="molecule type" value="Genomic_DNA"/>
</dbReference>
<accession>A0A0U5AVP7</accession>
<dbReference type="PANTHER" id="PTHR43609:SF1">
    <property type="entry name" value="ACETYL-COA HYDROLASE"/>
    <property type="match status" value="1"/>
</dbReference>
<proteinExistence type="inferred from homology"/>
<dbReference type="PANTHER" id="PTHR43609">
    <property type="entry name" value="ACETYL-COA HYDROLASE"/>
    <property type="match status" value="1"/>
</dbReference>
<dbReference type="AlphaFoldDB" id="A0A0U5AVP7"/>
<dbReference type="FunFam" id="3.40.1080.20:FF:000001">
    <property type="entry name" value="Acetyl-CoA hydrolase Ach1"/>
    <property type="match status" value="1"/>
</dbReference>
<name>A0A0U5AVP7_9BACL</name>
<dbReference type="InterPro" id="IPR046433">
    <property type="entry name" value="ActCoA_hydro"/>
</dbReference>
<protein>
    <submittedName>
        <fullName evidence="2">Succinyl-CoA:coenzyme A transferase</fullName>
        <ecNumber evidence="2">2.8.3.-</ecNumber>
    </submittedName>
</protein>
<evidence type="ECO:0000313" key="2">
    <source>
        <dbReference type="EMBL" id="BAU26258.1"/>
    </source>
</evidence>
<dbReference type="Gene3D" id="3.30.750.70">
    <property type="entry name" value="4-hydroxybutyrate coenzyme like domains"/>
    <property type="match status" value="1"/>
</dbReference>
<dbReference type="NCBIfam" id="TIGR03458">
    <property type="entry name" value="YgfH_subfam"/>
    <property type="match status" value="1"/>
</dbReference>
<dbReference type="Pfam" id="PF02550">
    <property type="entry name" value="AcetylCoA_hydro"/>
    <property type="match status" value="1"/>
</dbReference>
<evidence type="ECO:0000313" key="3">
    <source>
        <dbReference type="Proteomes" id="UP000217696"/>
    </source>
</evidence>
<keyword evidence="2" id="KW-0808">Transferase</keyword>
<comment type="similarity">
    <text evidence="1">Belongs to the acetyl-CoA hydrolase/transferase family.</text>
</comment>
<dbReference type="OrthoDB" id="9801795at2"/>
<dbReference type="InterPro" id="IPR003702">
    <property type="entry name" value="ActCoA_hydro_N"/>
</dbReference>
<dbReference type="InterPro" id="IPR017821">
    <property type="entry name" value="Succinate_CoA_transferase"/>
</dbReference>
<dbReference type="Pfam" id="PF13336">
    <property type="entry name" value="AcetylCoA_hyd_C"/>
    <property type="match status" value="1"/>
</dbReference>
<dbReference type="InterPro" id="IPR038460">
    <property type="entry name" value="AcetylCoA_hyd_C_sf"/>
</dbReference>
<dbReference type="KEGG" id="asoc:CB4_00369"/>
<dbReference type="GO" id="GO:0006084">
    <property type="term" value="P:acetyl-CoA metabolic process"/>
    <property type="evidence" value="ECO:0007669"/>
    <property type="project" value="InterPro"/>
</dbReference>
<dbReference type="InterPro" id="IPR026888">
    <property type="entry name" value="AcetylCoA_hyd_C"/>
</dbReference>
<dbReference type="EC" id="2.8.3.-" evidence="2"/>
<organism evidence="2 3">
    <name type="scientific">Aneurinibacillus soli</name>
    <dbReference type="NCBI Taxonomy" id="1500254"/>
    <lineage>
        <taxon>Bacteria</taxon>
        <taxon>Bacillati</taxon>
        <taxon>Bacillota</taxon>
        <taxon>Bacilli</taxon>
        <taxon>Bacillales</taxon>
        <taxon>Paenibacillaceae</taxon>
        <taxon>Aneurinibacillus group</taxon>
        <taxon>Aneurinibacillus</taxon>
    </lineage>
</organism>
<gene>
    <name evidence="2" type="primary">cat1_1</name>
    <name evidence="2" type="ORF">CB4_00369</name>
</gene>
<dbReference type="Gene3D" id="3.40.1080.20">
    <property type="entry name" value="Acetyl-CoA hydrolase/transferase C-terminal domain"/>
    <property type="match status" value="1"/>
</dbReference>
<dbReference type="GO" id="GO:0006083">
    <property type="term" value="P:acetate metabolic process"/>
    <property type="evidence" value="ECO:0007669"/>
    <property type="project" value="InterPro"/>
</dbReference>
<dbReference type="Gene3D" id="3.40.1080.10">
    <property type="entry name" value="Glutaconate Coenzyme A-transferase"/>
    <property type="match status" value="1"/>
</dbReference>
<evidence type="ECO:0000256" key="1">
    <source>
        <dbReference type="ARBA" id="ARBA00009632"/>
    </source>
</evidence>
<dbReference type="SUPFAM" id="SSF100950">
    <property type="entry name" value="NagB/RpiA/CoA transferase-like"/>
    <property type="match status" value="2"/>
</dbReference>
<dbReference type="InterPro" id="IPR037171">
    <property type="entry name" value="NagB/RpiA_transferase-like"/>
</dbReference>
<dbReference type="GO" id="GO:0008775">
    <property type="term" value="F:acetate CoA-transferase activity"/>
    <property type="evidence" value="ECO:0007669"/>
    <property type="project" value="InterPro"/>
</dbReference>
<reference evidence="2 3" key="1">
    <citation type="submission" date="2015-12" db="EMBL/GenBank/DDBJ databases">
        <title>Genome sequence of Aneurinibacillus soli.</title>
        <authorList>
            <person name="Lee J.S."/>
            <person name="Lee K.C."/>
            <person name="Kim K.K."/>
            <person name="Lee B.W."/>
        </authorList>
    </citation>
    <scope>NUCLEOTIDE SEQUENCE [LARGE SCALE GENOMIC DNA]</scope>
    <source>
        <strain evidence="2 3">CB4</strain>
    </source>
</reference>
<keyword evidence="3" id="KW-1185">Reference proteome</keyword>
<sequence length="511" mass="56133">MLSSRIRHASLLEKIVTKETAASWIKDGMTIGFSGFTSSGDAKEIPVAIAERARAAGKPFKINVYTGASVAPTIDSVLADYMNIRLPFQSDKDLRKSINKGNVNYIDQHLSETGDALLTGAIPSVDIAVVEALAITEDGSIIPTTSGGNTHNYIKNAKEVIVELNLAQPLSLEGVHDIYEIGAFGERKPIPLQAVDDRVGRTSIPTGLDKIKGIVITEQLDDPKTLVEPDEETNTIARHLLNFLRDEIKAGRLSEKLPPLQSGVGSVANAVFHGFLHSEFHDLELYSEVLQDSVFDLIDAGKIRFASGGALTLSKEKMDVVLNHFENYRDKMMLRPQDMSNNPEIIRRLGLITINTAIEVDIYGNVNSTHIMGNKMMNGIGGSGDFTRNARLSIFVTKSIAKNGDISSIVPFISHVDHTEHDVMVVVTEQGVADLRGLTPRQRAIKLIENCAHPSYREQLYAYFNEASQRGGQTPHILEKAFAWHVRFNQTGSMREGSTPPLVEKEKVNVN</sequence>
<dbReference type="RefSeq" id="WP_096463320.1">
    <property type="nucleotide sequence ID" value="NZ_AP017312.1"/>
</dbReference>
<dbReference type="Proteomes" id="UP000217696">
    <property type="component" value="Chromosome"/>
</dbReference>
<dbReference type="GO" id="GO:0003986">
    <property type="term" value="F:acetyl-CoA hydrolase activity"/>
    <property type="evidence" value="ECO:0007669"/>
    <property type="project" value="TreeGrafter"/>
</dbReference>